<evidence type="ECO:0000313" key="3">
    <source>
        <dbReference type="Proteomes" id="UP000499080"/>
    </source>
</evidence>
<dbReference type="Proteomes" id="UP000499080">
    <property type="component" value="Unassembled WGS sequence"/>
</dbReference>
<reference evidence="2 3" key="1">
    <citation type="journal article" date="2019" name="Sci. Rep.">
        <title>Orb-weaving spider Araneus ventricosus genome elucidates the spidroin gene catalogue.</title>
        <authorList>
            <person name="Kono N."/>
            <person name="Nakamura H."/>
            <person name="Ohtoshi R."/>
            <person name="Moran D.A.P."/>
            <person name="Shinohara A."/>
            <person name="Yoshida Y."/>
            <person name="Fujiwara M."/>
            <person name="Mori M."/>
            <person name="Tomita M."/>
            <person name="Arakawa K."/>
        </authorList>
    </citation>
    <scope>NUCLEOTIDE SEQUENCE [LARGE SCALE GENOMIC DNA]</scope>
</reference>
<protein>
    <submittedName>
        <fullName evidence="2">Uncharacterized protein</fullName>
    </submittedName>
</protein>
<evidence type="ECO:0000313" key="2">
    <source>
        <dbReference type="EMBL" id="GBN99136.1"/>
    </source>
</evidence>
<evidence type="ECO:0000256" key="1">
    <source>
        <dbReference type="SAM" id="MobiDB-lite"/>
    </source>
</evidence>
<feature type="compositionally biased region" description="Polar residues" evidence="1">
    <location>
        <begin position="103"/>
        <end position="112"/>
    </location>
</feature>
<comment type="caution">
    <text evidence="2">The sequence shown here is derived from an EMBL/GenBank/DDBJ whole genome shotgun (WGS) entry which is preliminary data.</text>
</comment>
<accession>A0A4Y2TI48</accession>
<gene>
    <name evidence="2" type="ORF">AVEN_147293_1</name>
</gene>
<organism evidence="2 3">
    <name type="scientific">Araneus ventricosus</name>
    <name type="common">Orbweaver spider</name>
    <name type="synonym">Epeira ventricosa</name>
    <dbReference type="NCBI Taxonomy" id="182803"/>
    <lineage>
        <taxon>Eukaryota</taxon>
        <taxon>Metazoa</taxon>
        <taxon>Ecdysozoa</taxon>
        <taxon>Arthropoda</taxon>
        <taxon>Chelicerata</taxon>
        <taxon>Arachnida</taxon>
        <taxon>Araneae</taxon>
        <taxon>Araneomorphae</taxon>
        <taxon>Entelegynae</taxon>
        <taxon>Araneoidea</taxon>
        <taxon>Araneidae</taxon>
        <taxon>Araneus</taxon>
    </lineage>
</organism>
<dbReference type="EMBL" id="BGPR01028164">
    <property type="protein sequence ID" value="GBN99136.1"/>
    <property type="molecule type" value="Genomic_DNA"/>
</dbReference>
<proteinExistence type="predicted"/>
<name>A0A4Y2TI48_ARAVE</name>
<feature type="region of interest" description="Disordered" evidence="1">
    <location>
        <begin position="96"/>
        <end position="121"/>
    </location>
</feature>
<keyword evidence="3" id="KW-1185">Reference proteome</keyword>
<dbReference type="AlphaFoldDB" id="A0A4Y2TI48"/>
<sequence>MDEPPLKLCTRLGSEAKACIYSSILSPRCANHKGITPALTYHPRRLNHPASANSNSGTVAGALLYSLRTEFAEIQTEIGPVIGMEVIQAHTIINPPEKREPTYSYSNFSSPNLAGGIRGRP</sequence>